<accession>A0ACC0E2N7</accession>
<dbReference type="Proteomes" id="UP001060170">
    <property type="component" value="Chromosome 11"/>
</dbReference>
<name>A0ACC0E2N7_9BASI</name>
<protein>
    <submittedName>
        <fullName evidence="1">Uncharacterized protein</fullName>
    </submittedName>
</protein>
<keyword evidence="2" id="KW-1185">Reference proteome</keyword>
<organism evidence="1 2">
    <name type="scientific">Puccinia striiformis f. sp. tritici</name>
    <dbReference type="NCBI Taxonomy" id="168172"/>
    <lineage>
        <taxon>Eukaryota</taxon>
        <taxon>Fungi</taxon>
        <taxon>Dikarya</taxon>
        <taxon>Basidiomycota</taxon>
        <taxon>Pucciniomycotina</taxon>
        <taxon>Pucciniomycetes</taxon>
        <taxon>Pucciniales</taxon>
        <taxon>Pucciniaceae</taxon>
        <taxon>Puccinia</taxon>
    </lineage>
</organism>
<proteinExistence type="predicted"/>
<comment type="caution">
    <text evidence="1">The sequence shown here is derived from an EMBL/GenBank/DDBJ whole genome shotgun (WGS) entry which is preliminary data.</text>
</comment>
<gene>
    <name evidence="1" type="ORF">MJO28_011628</name>
</gene>
<reference evidence="2" key="2">
    <citation type="journal article" date="2018" name="Mol. Plant Microbe Interact.">
        <title>Genome sequence resources for the wheat stripe rust pathogen (Puccinia striiformis f. sp. tritici) and the barley stripe rust pathogen (Puccinia striiformis f. sp. hordei).</title>
        <authorList>
            <person name="Xia C."/>
            <person name="Wang M."/>
            <person name="Yin C."/>
            <person name="Cornejo O.E."/>
            <person name="Hulbert S.H."/>
            <person name="Chen X."/>
        </authorList>
    </citation>
    <scope>NUCLEOTIDE SEQUENCE [LARGE SCALE GENOMIC DNA]</scope>
    <source>
        <strain evidence="2">93-210</strain>
    </source>
</reference>
<dbReference type="EMBL" id="CM045875">
    <property type="protein sequence ID" value="KAI7944100.1"/>
    <property type="molecule type" value="Genomic_DNA"/>
</dbReference>
<evidence type="ECO:0000313" key="1">
    <source>
        <dbReference type="EMBL" id="KAI7944100.1"/>
    </source>
</evidence>
<evidence type="ECO:0000313" key="2">
    <source>
        <dbReference type="Proteomes" id="UP001060170"/>
    </source>
</evidence>
<reference evidence="1 2" key="3">
    <citation type="journal article" date="2022" name="Microbiol. Spectr.">
        <title>Folding features and dynamics of 3D genome architecture in plant fungal pathogens.</title>
        <authorList>
            <person name="Xia C."/>
        </authorList>
    </citation>
    <scope>NUCLEOTIDE SEQUENCE [LARGE SCALE GENOMIC DNA]</scope>
    <source>
        <strain evidence="1 2">93-210</strain>
    </source>
</reference>
<sequence>MSKPKTLTTSKPKTLRKSKKSKSKPSYTESPWGQMLACQQAHTAAKRKPRTTTSCQVQVPCPNSSPLPPSHLLSANQASAPSAPQSLSQPLCQRSSRKSAKSVDKSA</sequence>
<reference evidence="2" key="1">
    <citation type="journal article" date="2018" name="BMC Genomics">
        <title>Genomic insights into host adaptation between the wheat stripe rust pathogen (Puccinia striiformis f. sp. tritici) and the barley stripe rust pathogen (Puccinia striiformis f. sp. hordei).</title>
        <authorList>
            <person name="Xia C."/>
            <person name="Wang M."/>
            <person name="Yin C."/>
            <person name="Cornejo O.E."/>
            <person name="Hulbert S.H."/>
            <person name="Chen X."/>
        </authorList>
    </citation>
    <scope>NUCLEOTIDE SEQUENCE [LARGE SCALE GENOMIC DNA]</scope>
    <source>
        <strain evidence="2">93-210</strain>
    </source>
</reference>